<dbReference type="EMBL" id="MU118255">
    <property type="protein sequence ID" value="KAF9643257.1"/>
    <property type="molecule type" value="Genomic_DNA"/>
</dbReference>
<protein>
    <submittedName>
        <fullName evidence="1">Uncharacterized protein</fullName>
    </submittedName>
</protein>
<evidence type="ECO:0000313" key="2">
    <source>
        <dbReference type="Proteomes" id="UP000886501"/>
    </source>
</evidence>
<name>A0ACB6Z121_THEGA</name>
<accession>A0ACB6Z121</accession>
<organism evidence="1 2">
    <name type="scientific">Thelephora ganbajun</name>
    <name type="common">Ganba fungus</name>
    <dbReference type="NCBI Taxonomy" id="370292"/>
    <lineage>
        <taxon>Eukaryota</taxon>
        <taxon>Fungi</taxon>
        <taxon>Dikarya</taxon>
        <taxon>Basidiomycota</taxon>
        <taxon>Agaricomycotina</taxon>
        <taxon>Agaricomycetes</taxon>
        <taxon>Thelephorales</taxon>
        <taxon>Thelephoraceae</taxon>
        <taxon>Thelephora</taxon>
    </lineage>
</organism>
<comment type="caution">
    <text evidence="1">The sequence shown here is derived from an EMBL/GenBank/DDBJ whole genome shotgun (WGS) entry which is preliminary data.</text>
</comment>
<sequence length="226" mass="25101">MTIALRVYAIAERNRLVGGALSVLIIAQLCFGIWAIVMAAIFPIQSVPEINLDAYRICFFKRWRFGELSFTITTVAFDLAAFLVILVTARGVRTSRYPGIPSILGVVLRDATVYFMLMFACQLVLLLFLFLAPVQIQLTPGVAQTTLLPIMASRLMLSLKKVATEPKGSWSLSTMTNPGWRVSSDLRFVSQTFGMPHETPETPASPNEEDVELESMARLPRNRGSQ</sequence>
<dbReference type="Proteomes" id="UP000886501">
    <property type="component" value="Unassembled WGS sequence"/>
</dbReference>
<gene>
    <name evidence="1" type="ORF">BDM02DRAFT_1545403</name>
</gene>
<keyword evidence="2" id="KW-1185">Reference proteome</keyword>
<proteinExistence type="predicted"/>
<reference evidence="1" key="1">
    <citation type="submission" date="2019-10" db="EMBL/GenBank/DDBJ databases">
        <authorList>
            <consortium name="DOE Joint Genome Institute"/>
            <person name="Kuo A."/>
            <person name="Miyauchi S."/>
            <person name="Kiss E."/>
            <person name="Drula E."/>
            <person name="Kohler A."/>
            <person name="Sanchez-Garcia M."/>
            <person name="Andreopoulos B."/>
            <person name="Barry K.W."/>
            <person name="Bonito G."/>
            <person name="Buee M."/>
            <person name="Carver A."/>
            <person name="Chen C."/>
            <person name="Cichocki N."/>
            <person name="Clum A."/>
            <person name="Culley D."/>
            <person name="Crous P.W."/>
            <person name="Fauchery L."/>
            <person name="Girlanda M."/>
            <person name="Hayes R."/>
            <person name="Keri Z."/>
            <person name="Labutti K."/>
            <person name="Lipzen A."/>
            <person name="Lombard V."/>
            <person name="Magnuson J."/>
            <person name="Maillard F."/>
            <person name="Morin E."/>
            <person name="Murat C."/>
            <person name="Nolan M."/>
            <person name="Ohm R."/>
            <person name="Pangilinan J."/>
            <person name="Pereira M."/>
            <person name="Perotto S."/>
            <person name="Peter M."/>
            <person name="Riley R."/>
            <person name="Sitrit Y."/>
            <person name="Stielow B."/>
            <person name="Szollosi G."/>
            <person name="Zifcakova L."/>
            <person name="Stursova M."/>
            <person name="Spatafora J.W."/>
            <person name="Tedersoo L."/>
            <person name="Vaario L.-M."/>
            <person name="Yamada A."/>
            <person name="Yan M."/>
            <person name="Wang P."/>
            <person name="Xu J."/>
            <person name="Bruns T."/>
            <person name="Baldrian P."/>
            <person name="Vilgalys R."/>
            <person name="Henrissat B."/>
            <person name="Grigoriev I.V."/>
            <person name="Hibbett D."/>
            <person name="Nagy L.G."/>
            <person name="Martin F.M."/>
        </authorList>
    </citation>
    <scope>NUCLEOTIDE SEQUENCE</scope>
    <source>
        <strain evidence="1">P2</strain>
    </source>
</reference>
<evidence type="ECO:0000313" key="1">
    <source>
        <dbReference type="EMBL" id="KAF9643257.1"/>
    </source>
</evidence>
<reference evidence="1" key="2">
    <citation type="journal article" date="2020" name="Nat. Commun.">
        <title>Large-scale genome sequencing of mycorrhizal fungi provides insights into the early evolution of symbiotic traits.</title>
        <authorList>
            <person name="Miyauchi S."/>
            <person name="Kiss E."/>
            <person name="Kuo A."/>
            <person name="Drula E."/>
            <person name="Kohler A."/>
            <person name="Sanchez-Garcia M."/>
            <person name="Morin E."/>
            <person name="Andreopoulos B."/>
            <person name="Barry K.W."/>
            <person name="Bonito G."/>
            <person name="Buee M."/>
            <person name="Carver A."/>
            <person name="Chen C."/>
            <person name="Cichocki N."/>
            <person name="Clum A."/>
            <person name="Culley D."/>
            <person name="Crous P.W."/>
            <person name="Fauchery L."/>
            <person name="Girlanda M."/>
            <person name="Hayes R.D."/>
            <person name="Keri Z."/>
            <person name="LaButti K."/>
            <person name="Lipzen A."/>
            <person name="Lombard V."/>
            <person name="Magnuson J."/>
            <person name="Maillard F."/>
            <person name="Murat C."/>
            <person name="Nolan M."/>
            <person name="Ohm R.A."/>
            <person name="Pangilinan J."/>
            <person name="Pereira M.F."/>
            <person name="Perotto S."/>
            <person name="Peter M."/>
            <person name="Pfister S."/>
            <person name="Riley R."/>
            <person name="Sitrit Y."/>
            <person name="Stielow J.B."/>
            <person name="Szollosi G."/>
            <person name="Zifcakova L."/>
            <person name="Stursova M."/>
            <person name="Spatafora J.W."/>
            <person name="Tedersoo L."/>
            <person name="Vaario L.M."/>
            <person name="Yamada A."/>
            <person name="Yan M."/>
            <person name="Wang P."/>
            <person name="Xu J."/>
            <person name="Bruns T."/>
            <person name="Baldrian P."/>
            <person name="Vilgalys R."/>
            <person name="Dunand C."/>
            <person name="Henrissat B."/>
            <person name="Grigoriev I.V."/>
            <person name="Hibbett D."/>
            <person name="Nagy L.G."/>
            <person name="Martin F.M."/>
        </authorList>
    </citation>
    <scope>NUCLEOTIDE SEQUENCE</scope>
    <source>
        <strain evidence="1">P2</strain>
    </source>
</reference>